<dbReference type="AlphaFoldDB" id="A0A0E9SSW9"/>
<evidence type="ECO:0000313" key="1">
    <source>
        <dbReference type="EMBL" id="JAH43638.1"/>
    </source>
</evidence>
<name>A0A0E9SSW9_ANGAN</name>
<accession>A0A0E9SSW9</accession>
<protein>
    <submittedName>
        <fullName evidence="1">Uncharacterized protein</fullName>
    </submittedName>
</protein>
<organism evidence="1">
    <name type="scientific">Anguilla anguilla</name>
    <name type="common">European freshwater eel</name>
    <name type="synonym">Muraena anguilla</name>
    <dbReference type="NCBI Taxonomy" id="7936"/>
    <lineage>
        <taxon>Eukaryota</taxon>
        <taxon>Metazoa</taxon>
        <taxon>Chordata</taxon>
        <taxon>Craniata</taxon>
        <taxon>Vertebrata</taxon>
        <taxon>Euteleostomi</taxon>
        <taxon>Actinopterygii</taxon>
        <taxon>Neopterygii</taxon>
        <taxon>Teleostei</taxon>
        <taxon>Anguilliformes</taxon>
        <taxon>Anguillidae</taxon>
        <taxon>Anguilla</taxon>
    </lineage>
</organism>
<proteinExistence type="predicted"/>
<reference evidence="1" key="2">
    <citation type="journal article" date="2015" name="Fish Shellfish Immunol.">
        <title>Early steps in the European eel (Anguilla anguilla)-Vibrio vulnificus interaction in the gills: Role of the RtxA13 toxin.</title>
        <authorList>
            <person name="Callol A."/>
            <person name="Pajuelo D."/>
            <person name="Ebbesson L."/>
            <person name="Teles M."/>
            <person name="MacKenzie S."/>
            <person name="Amaro C."/>
        </authorList>
    </citation>
    <scope>NUCLEOTIDE SEQUENCE</scope>
</reference>
<dbReference type="EMBL" id="GBXM01064939">
    <property type="protein sequence ID" value="JAH43638.1"/>
    <property type="molecule type" value="Transcribed_RNA"/>
</dbReference>
<reference evidence="1" key="1">
    <citation type="submission" date="2014-11" db="EMBL/GenBank/DDBJ databases">
        <authorList>
            <person name="Amaro Gonzalez C."/>
        </authorList>
    </citation>
    <scope>NUCLEOTIDE SEQUENCE</scope>
</reference>
<sequence length="23" mass="2608">MWLNGLAIHLLCSEHIREPSQGC</sequence>